<evidence type="ECO:0000313" key="2">
    <source>
        <dbReference type="Proteomes" id="UP000199729"/>
    </source>
</evidence>
<keyword evidence="2" id="KW-1185">Reference proteome</keyword>
<name>A0A221KE71_VITFI</name>
<gene>
    <name evidence="1" type="ORF">VITFI_CDS1497</name>
</gene>
<dbReference type="Pfam" id="PF04365">
    <property type="entry name" value="BrnT_toxin"/>
    <property type="match status" value="1"/>
</dbReference>
<dbReference type="EMBL" id="CP022423">
    <property type="protein sequence ID" value="ASM77275.1"/>
    <property type="molecule type" value="Genomic_DNA"/>
</dbReference>
<dbReference type="Proteomes" id="UP000199729">
    <property type="component" value="Chromosome"/>
</dbReference>
<dbReference type="KEGG" id="vff:VITFI_CDS1497"/>
<organism evidence="1 2">
    <name type="scientific">Vitreoscilla filiformis</name>
    <dbReference type="NCBI Taxonomy" id="63"/>
    <lineage>
        <taxon>Bacteria</taxon>
        <taxon>Pseudomonadati</taxon>
        <taxon>Pseudomonadota</taxon>
        <taxon>Betaproteobacteria</taxon>
        <taxon>Neisseriales</taxon>
        <taxon>Neisseriaceae</taxon>
        <taxon>Vitreoscilla</taxon>
    </lineage>
</organism>
<dbReference type="InterPro" id="IPR007460">
    <property type="entry name" value="BrnT_toxin"/>
</dbReference>
<evidence type="ECO:0000313" key="1">
    <source>
        <dbReference type="EMBL" id="ASM77275.1"/>
    </source>
</evidence>
<reference evidence="1 2" key="1">
    <citation type="submission" date="2017-07" db="EMBL/GenBank/DDBJ databases">
        <title>Complete Genome Sequence of the cosmetic ferment Vitreoscilla filiformis (ATCC15551).</title>
        <authorList>
            <person name="Contreras S."/>
            <person name="Sagory-Zalkind P."/>
            <person name="Blanquart H."/>
            <person name="Iltis A."/>
            <person name="Morand S.C."/>
        </authorList>
    </citation>
    <scope>NUCLEOTIDE SEQUENCE [LARGE SCALE GENOMIC DNA]</scope>
    <source>
        <strain evidence="1 2">ATCC 15551</strain>
    </source>
</reference>
<dbReference type="InterPro" id="IPR038573">
    <property type="entry name" value="BrnT_sf"/>
</dbReference>
<accession>A0A221KE71</accession>
<dbReference type="AlphaFoldDB" id="A0A221KE71"/>
<evidence type="ECO:0008006" key="3">
    <source>
        <dbReference type="Google" id="ProtNLM"/>
    </source>
</evidence>
<dbReference type="Gene3D" id="3.10.450.530">
    <property type="entry name" value="Ribonuclease toxin, BrnT, of type II toxin-antitoxin system"/>
    <property type="match status" value="1"/>
</dbReference>
<proteinExistence type="predicted"/>
<sequence length="91" mass="10412">MSMNFRFDLTKDAANIAKHGVSLALAAQLEWDSALVWPDTRRDYGEPRQSALVLMGVRLFFVAFVDRPEGRRIISLRKANSREVNRYVGQD</sequence>
<protein>
    <recommendedName>
        <fullName evidence="3">BrnT family toxin</fullName>
    </recommendedName>
</protein>